<accession>A0A839ELR1</accession>
<comment type="caution">
    <text evidence="1">The sequence shown here is derived from an EMBL/GenBank/DDBJ whole genome shotgun (WGS) entry which is preliminary data.</text>
</comment>
<protein>
    <recommendedName>
        <fullName evidence="3">Transposase</fullName>
    </recommendedName>
</protein>
<reference evidence="1 2" key="1">
    <citation type="submission" date="2020-07" db="EMBL/GenBank/DDBJ databases">
        <title>Genomic Encyclopedia of Type Strains, Phase IV (KMG-V): Genome sequencing to study the core and pangenomes of soil and plant-associated prokaryotes.</title>
        <authorList>
            <person name="Whitman W."/>
        </authorList>
    </citation>
    <scope>NUCLEOTIDE SEQUENCE [LARGE SCALE GENOMIC DNA]</scope>
    <source>
        <strain evidence="1 2">AN3</strain>
    </source>
</reference>
<evidence type="ECO:0008006" key="3">
    <source>
        <dbReference type="Google" id="ProtNLM"/>
    </source>
</evidence>
<dbReference type="AlphaFoldDB" id="A0A839ELR1"/>
<evidence type="ECO:0000313" key="2">
    <source>
        <dbReference type="Proteomes" id="UP000549052"/>
    </source>
</evidence>
<evidence type="ECO:0000313" key="1">
    <source>
        <dbReference type="EMBL" id="MBA8881463.1"/>
    </source>
</evidence>
<organism evidence="1 2">
    <name type="scientific">Phyllobacterium myrsinacearum</name>
    <dbReference type="NCBI Taxonomy" id="28101"/>
    <lineage>
        <taxon>Bacteria</taxon>
        <taxon>Pseudomonadati</taxon>
        <taxon>Pseudomonadota</taxon>
        <taxon>Alphaproteobacteria</taxon>
        <taxon>Hyphomicrobiales</taxon>
        <taxon>Phyllobacteriaceae</taxon>
        <taxon>Phyllobacterium</taxon>
    </lineage>
</organism>
<keyword evidence="2" id="KW-1185">Reference proteome</keyword>
<proteinExistence type="predicted"/>
<gene>
    <name evidence="1" type="ORF">FHW16_005204</name>
</gene>
<dbReference type="Proteomes" id="UP000549052">
    <property type="component" value="Unassembled WGS sequence"/>
</dbReference>
<sequence>MSISQPPVANYKNHRFPPEIIVRAVWLCYRFPLNLQQIEEMLLTYGIAVPMRPSAGGAENMIPVMPCVFGGNRPQPVRSSGQLT</sequence>
<name>A0A839ELR1_9HYPH</name>
<dbReference type="EMBL" id="JACGXN010000014">
    <property type="protein sequence ID" value="MBA8881463.1"/>
    <property type="molecule type" value="Genomic_DNA"/>
</dbReference>